<sequence length="133" mass="15103">MVELGARQEDALHVLVPSRDFWYVLVDEKCEAYCGMRPNRLRFSTRISKVDRVLDSVLELESRLLEGVTPFRLGVYANKSALREDEQALDPDDLTVGLGLRVEDPVVILVLSMLYLPPNKATENDLEHSRFAS</sequence>
<proteinExistence type="predicted"/>
<gene>
    <name evidence="1" type="ORF">Poli38472_006175</name>
</gene>
<organism evidence="1 2">
    <name type="scientific">Pythium oligandrum</name>
    <name type="common">Mycoparasitic fungus</name>
    <dbReference type="NCBI Taxonomy" id="41045"/>
    <lineage>
        <taxon>Eukaryota</taxon>
        <taxon>Sar</taxon>
        <taxon>Stramenopiles</taxon>
        <taxon>Oomycota</taxon>
        <taxon>Peronosporomycetes</taxon>
        <taxon>Pythiales</taxon>
        <taxon>Pythiaceae</taxon>
        <taxon>Pythium</taxon>
    </lineage>
</organism>
<keyword evidence="2" id="KW-1185">Reference proteome</keyword>
<dbReference type="EMBL" id="SPLM01000002">
    <property type="protein sequence ID" value="TMW68707.1"/>
    <property type="molecule type" value="Genomic_DNA"/>
</dbReference>
<dbReference type="AlphaFoldDB" id="A0A8K1CRV7"/>
<evidence type="ECO:0000313" key="2">
    <source>
        <dbReference type="Proteomes" id="UP000794436"/>
    </source>
</evidence>
<protein>
    <submittedName>
        <fullName evidence="1">Uncharacterized protein</fullName>
    </submittedName>
</protein>
<accession>A0A8K1CRV7</accession>
<reference evidence="1" key="1">
    <citation type="submission" date="2019-03" db="EMBL/GenBank/DDBJ databases">
        <title>Long read genome sequence of the mycoparasitic Pythium oligandrum ATCC 38472 isolated from sugarbeet rhizosphere.</title>
        <authorList>
            <person name="Gaulin E."/>
        </authorList>
    </citation>
    <scope>NUCLEOTIDE SEQUENCE</scope>
    <source>
        <strain evidence="1">ATCC 38472_TT</strain>
    </source>
</reference>
<name>A0A8K1CRV7_PYTOL</name>
<comment type="caution">
    <text evidence="1">The sequence shown here is derived from an EMBL/GenBank/DDBJ whole genome shotgun (WGS) entry which is preliminary data.</text>
</comment>
<evidence type="ECO:0000313" key="1">
    <source>
        <dbReference type="EMBL" id="TMW68707.1"/>
    </source>
</evidence>
<dbReference type="Proteomes" id="UP000794436">
    <property type="component" value="Unassembled WGS sequence"/>
</dbReference>